<dbReference type="GO" id="GO:0009435">
    <property type="term" value="P:NAD+ biosynthetic process"/>
    <property type="evidence" value="ECO:0007669"/>
    <property type="project" value="UniProtKB-UniPathway"/>
</dbReference>
<evidence type="ECO:0000256" key="4">
    <source>
        <dbReference type="ARBA" id="ARBA00022741"/>
    </source>
</evidence>
<evidence type="ECO:0000256" key="6">
    <source>
        <dbReference type="ARBA" id="ARBA00023027"/>
    </source>
</evidence>
<evidence type="ECO:0000313" key="11">
    <source>
        <dbReference type="EMBL" id="AHX11063.1"/>
    </source>
</evidence>
<dbReference type="EC" id="6.3.1.5" evidence="8"/>
<dbReference type="CDD" id="cd00553">
    <property type="entry name" value="NAD_synthase"/>
    <property type="match status" value="1"/>
</dbReference>
<keyword evidence="5 7" id="KW-0067">ATP-binding</keyword>
<comment type="similarity">
    <text evidence="2">In the C-terminal section; belongs to the NAD synthetase family.</text>
</comment>
<feature type="domain" description="NAD/GMP synthase" evidence="10">
    <location>
        <begin position="8"/>
        <end position="260"/>
    </location>
</feature>
<keyword evidence="3 7" id="KW-0436">Ligase</keyword>
<dbReference type="Gene3D" id="3.40.50.620">
    <property type="entry name" value="HUPs"/>
    <property type="match status" value="1"/>
</dbReference>
<evidence type="ECO:0000256" key="9">
    <source>
        <dbReference type="SAM" id="Phobius"/>
    </source>
</evidence>
<feature type="transmembrane region" description="Helical" evidence="9">
    <location>
        <begin position="21"/>
        <end position="42"/>
    </location>
</feature>
<dbReference type="PANTHER" id="PTHR23090:SF9">
    <property type="entry name" value="GLUTAMINE-DEPENDENT NAD(+) SYNTHETASE"/>
    <property type="match status" value="1"/>
</dbReference>
<evidence type="ECO:0000256" key="3">
    <source>
        <dbReference type="ARBA" id="ARBA00022598"/>
    </source>
</evidence>
<evidence type="ECO:0000256" key="8">
    <source>
        <dbReference type="RuleBase" id="RU003812"/>
    </source>
</evidence>
<keyword evidence="9" id="KW-1133">Transmembrane helix</keyword>
<evidence type="ECO:0000259" key="10">
    <source>
        <dbReference type="Pfam" id="PF02540"/>
    </source>
</evidence>
<comment type="catalytic activity">
    <reaction evidence="8">
        <text>deamido-NAD(+) + NH4(+) + ATP = AMP + diphosphate + NAD(+) + H(+)</text>
        <dbReference type="Rhea" id="RHEA:21188"/>
        <dbReference type="ChEBI" id="CHEBI:15378"/>
        <dbReference type="ChEBI" id="CHEBI:28938"/>
        <dbReference type="ChEBI" id="CHEBI:30616"/>
        <dbReference type="ChEBI" id="CHEBI:33019"/>
        <dbReference type="ChEBI" id="CHEBI:57540"/>
        <dbReference type="ChEBI" id="CHEBI:58437"/>
        <dbReference type="ChEBI" id="CHEBI:456215"/>
        <dbReference type="EC" id="6.3.1.5"/>
    </reaction>
</comment>
<organism evidence="11 12">
    <name type="scientific">Neorickettsia helminthoeca str. Oregon</name>
    <dbReference type="NCBI Taxonomy" id="1286528"/>
    <lineage>
        <taxon>Bacteria</taxon>
        <taxon>Pseudomonadati</taxon>
        <taxon>Pseudomonadota</taxon>
        <taxon>Alphaproteobacteria</taxon>
        <taxon>Rickettsiales</taxon>
        <taxon>Anaplasmataceae</taxon>
        <taxon>Neorickettsia</taxon>
    </lineage>
</organism>
<evidence type="ECO:0000256" key="5">
    <source>
        <dbReference type="ARBA" id="ARBA00022840"/>
    </source>
</evidence>
<dbReference type="RefSeq" id="WP_038558785.1">
    <property type="nucleotide sequence ID" value="NZ_CP007481.1"/>
</dbReference>
<proteinExistence type="inferred from homology"/>
<dbReference type="GO" id="GO:0005737">
    <property type="term" value="C:cytoplasm"/>
    <property type="evidence" value="ECO:0007669"/>
    <property type="project" value="InterPro"/>
</dbReference>
<name>X5H317_9RICK</name>
<dbReference type="Pfam" id="PF02540">
    <property type="entry name" value="NAD_synthase"/>
    <property type="match status" value="1"/>
</dbReference>
<keyword evidence="12" id="KW-1185">Reference proteome</keyword>
<dbReference type="NCBIfam" id="TIGR00552">
    <property type="entry name" value="nadE"/>
    <property type="match status" value="1"/>
</dbReference>
<dbReference type="UniPathway" id="UPA00253">
    <property type="reaction ID" value="UER00333"/>
</dbReference>
<dbReference type="Proteomes" id="UP000023755">
    <property type="component" value="Chromosome"/>
</dbReference>
<dbReference type="OrthoDB" id="9760188at2"/>
<comment type="pathway">
    <text evidence="1">Cofactor biosynthesis; NAD(+) biosynthesis.</text>
</comment>
<dbReference type="InterPro" id="IPR014729">
    <property type="entry name" value="Rossmann-like_a/b/a_fold"/>
</dbReference>
<dbReference type="SUPFAM" id="SSF52402">
    <property type="entry name" value="Adenine nucleotide alpha hydrolases-like"/>
    <property type="match status" value="1"/>
</dbReference>
<dbReference type="FunFam" id="3.40.50.620:FF:000106">
    <property type="entry name" value="Glutamine-dependent NAD(+) synthetase"/>
    <property type="match status" value="1"/>
</dbReference>
<keyword evidence="9" id="KW-0472">Membrane</keyword>
<keyword evidence="9" id="KW-0812">Transmembrane</keyword>
<dbReference type="GO" id="GO:0004359">
    <property type="term" value="F:glutaminase activity"/>
    <property type="evidence" value="ECO:0007669"/>
    <property type="project" value="InterPro"/>
</dbReference>
<dbReference type="GO" id="GO:0005524">
    <property type="term" value="F:ATP binding"/>
    <property type="evidence" value="ECO:0007669"/>
    <property type="project" value="UniProtKB-KW"/>
</dbReference>
<dbReference type="GO" id="GO:0008795">
    <property type="term" value="F:NAD+ synthase activity"/>
    <property type="evidence" value="ECO:0007669"/>
    <property type="project" value="UniProtKB-EC"/>
</dbReference>
<comment type="similarity">
    <text evidence="7">Belongs to the NAD synthetase family.</text>
</comment>
<dbReference type="HOGENOM" id="CLU_059327_1_0_5"/>
<dbReference type="EMBL" id="CP007481">
    <property type="protein sequence ID" value="AHX11063.1"/>
    <property type="molecule type" value="Genomic_DNA"/>
</dbReference>
<evidence type="ECO:0000256" key="7">
    <source>
        <dbReference type="RuleBase" id="RU003811"/>
    </source>
</evidence>
<dbReference type="InterPro" id="IPR022310">
    <property type="entry name" value="NAD/GMP_synthase"/>
</dbReference>
<dbReference type="InterPro" id="IPR003694">
    <property type="entry name" value="NAD_synthase"/>
</dbReference>
<dbReference type="AlphaFoldDB" id="X5H317"/>
<gene>
    <name evidence="11" type="primary">nadE</name>
    <name evidence="11" type="ORF">NHE_0093</name>
</gene>
<evidence type="ECO:0000256" key="2">
    <source>
        <dbReference type="ARBA" id="ARBA00007145"/>
    </source>
</evidence>
<sequence>MRRYYLFIVQELQKYLRESGFSNVLIGLSGGIDSALVAAIAVDALGSERVYTVMMPSPYTSKQSIEDAEEIAKRLEVEHTIIPINHIMKSFEASLSRVVEWEPEDITEQNLQARIRGVILMGLSNKTNKMVLATSNKSEILTGYFTLHGDTCGGYAPISSLFKTQVYELVRWRNENIVEGLNLQKRYIIPKTISEKLPTAELRYSQKDLDTLPEYKILDQILALDLQKQGIQDVAKALQLDEQVVSRVADMVKKSEYKRRYLPVSPNLSLLD</sequence>
<protein>
    <recommendedName>
        <fullName evidence="8">NH(3)-dependent NAD(+) synthetase</fullName>
        <ecNumber evidence="8">6.3.1.5</ecNumber>
    </recommendedName>
</protein>
<evidence type="ECO:0000256" key="1">
    <source>
        <dbReference type="ARBA" id="ARBA00004790"/>
    </source>
</evidence>
<reference evidence="11 12" key="1">
    <citation type="submission" date="2014-03" db="EMBL/GenBank/DDBJ databases">
        <title>Sequencing and Comparison of Genomes and Transcriptome Profiles of Human Ehrlichiosis Agents.</title>
        <authorList>
            <person name="Lin M."/>
            <person name="Daugherty S.C."/>
            <person name="Nagaraj S."/>
            <person name="Cheng Z."/>
            <person name="Xiong Q."/>
            <person name="Lin F.-Y."/>
            <person name="Sengamalay N."/>
            <person name="Ott S."/>
            <person name="Godinez A."/>
            <person name="Tallon L.J."/>
            <person name="Sadzewicz L."/>
            <person name="Fraser C.M."/>
            <person name="Dunning Hotopp J.C."/>
            <person name="Rikihisa Y."/>
        </authorList>
    </citation>
    <scope>NUCLEOTIDE SEQUENCE [LARGE SCALE GENOMIC DNA]</scope>
    <source>
        <strain evidence="11 12">Oregon</strain>
    </source>
</reference>
<dbReference type="GO" id="GO:0003952">
    <property type="term" value="F:NAD+ synthase (glutamine-hydrolyzing) activity"/>
    <property type="evidence" value="ECO:0007669"/>
    <property type="project" value="InterPro"/>
</dbReference>
<dbReference type="PANTHER" id="PTHR23090">
    <property type="entry name" value="NH 3 /GLUTAMINE-DEPENDENT NAD + SYNTHETASE"/>
    <property type="match status" value="1"/>
</dbReference>
<keyword evidence="6 7" id="KW-0520">NAD</keyword>
<dbReference type="KEGG" id="nhm:NHE_0093"/>
<keyword evidence="4 7" id="KW-0547">Nucleotide-binding</keyword>
<accession>X5H317</accession>
<evidence type="ECO:0000313" key="12">
    <source>
        <dbReference type="Proteomes" id="UP000023755"/>
    </source>
</evidence>
<dbReference type="STRING" id="1286528.NHE_0093"/>